<evidence type="ECO:0000313" key="6">
    <source>
        <dbReference type="Proteomes" id="UP001597467"/>
    </source>
</evidence>
<accession>A0ABW5K2B8</accession>
<name>A0ABW5K2B8_9FLAO</name>
<feature type="domain" description="Secretion system C-terminal sorting" evidence="3">
    <location>
        <begin position="645"/>
        <end position="714"/>
    </location>
</feature>
<evidence type="ECO:0000259" key="3">
    <source>
        <dbReference type="Pfam" id="PF18962"/>
    </source>
</evidence>
<keyword evidence="1 2" id="KW-0732">Signal</keyword>
<evidence type="ECO:0000256" key="2">
    <source>
        <dbReference type="SAM" id="SignalP"/>
    </source>
</evidence>
<feature type="domain" description="DUF7467" evidence="4">
    <location>
        <begin position="327"/>
        <end position="403"/>
    </location>
</feature>
<evidence type="ECO:0000256" key="1">
    <source>
        <dbReference type="ARBA" id="ARBA00022729"/>
    </source>
</evidence>
<reference evidence="6" key="1">
    <citation type="journal article" date="2019" name="Int. J. Syst. Evol. Microbiol.">
        <title>The Global Catalogue of Microorganisms (GCM) 10K type strain sequencing project: providing services to taxonomists for standard genome sequencing and annotation.</title>
        <authorList>
            <consortium name="The Broad Institute Genomics Platform"/>
            <consortium name="The Broad Institute Genome Sequencing Center for Infectious Disease"/>
            <person name="Wu L."/>
            <person name="Ma J."/>
        </authorList>
    </citation>
    <scope>NUCLEOTIDE SEQUENCE [LARGE SCALE GENOMIC DNA]</scope>
    <source>
        <strain evidence="6">KCTC 42808</strain>
    </source>
</reference>
<organism evidence="5 6">
    <name type="scientific">Lacinutrix gracilariae</name>
    <dbReference type="NCBI Taxonomy" id="1747198"/>
    <lineage>
        <taxon>Bacteria</taxon>
        <taxon>Pseudomonadati</taxon>
        <taxon>Bacteroidota</taxon>
        <taxon>Flavobacteriia</taxon>
        <taxon>Flavobacteriales</taxon>
        <taxon>Flavobacteriaceae</taxon>
        <taxon>Lacinutrix</taxon>
    </lineage>
</organism>
<dbReference type="NCBIfam" id="TIGR04183">
    <property type="entry name" value="Por_Secre_tail"/>
    <property type="match status" value="1"/>
</dbReference>
<proteinExistence type="predicted"/>
<dbReference type="Proteomes" id="UP001597467">
    <property type="component" value="Unassembled WGS sequence"/>
</dbReference>
<dbReference type="InterPro" id="IPR026444">
    <property type="entry name" value="Secre_tail"/>
</dbReference>
<dbReference type="EMBL" id="JBHULM010000011">
    <property type="protein sequence ID" value="MFD2542259.1"/>
    <property type="molecule type" value="Genomic_DNA"/>
</dbReference>
<evidence type="ECO:0000313" key="5">
    <source>
        <dbReference type="EMBL" id="MFD2542259.1"/>
    </source>
</evidence>
<evidence type="ECO:0000259" key="4">
    <source>
        <dbReference type="Pfam" id="PF24269"/>
    </source>
</evidence>
<feature type="chain" id="PRO_5046952055" evidence="2">
    <location>
        <begin position="18"/>
        <end position="718"/>
    </location>
</feature>
<sequence>MKITSILLFFLTANVFSNSLTIIKEADLNLDVVNKTTPIGDKSKKNNSTTKQSTLNSASIECVTNTKNVFRSSDDIASFVMIAKEQIELKDNNLVISGALGVTQSNGTAKIKDESIVYSFVKSPEIEIDSDSSVGASIYAQAVITLPSFITNNTTNGDSVDIVVEEGEDVVLPGDVYGKIEVKEGATLSFTSSDVFIKEIKTKENATIIFINKCGNVYLQKGMELGENNIFNPMHRNVTIYADDKVKIKKGTNLTARIYVRDKEIEVKGERGNTTYMNGIFVAKKIKGDDHVTWTQDLVTLPCDPVTPPEGACNECDGGLVELTMQYNGMSNATIMVLNKDDEVLYQGMHSATDQFTFIGNGDENRMTNTIYFFVNGLEVSDLHVSCSQPVGPGLQIGDFEIISGVSRNGGALCPYVEECECKGGLTEITIAYSGGPGAILISNSGTVTDNGDGTYTITNNGDKLEKNLEVSNGVETAEIHTSCSQDILGVTFSGGIQVVHYTDTEGHSSDLVEGCSSVEVPGECECKGGLEQLIVSYSGGPGATLVSNSGTVIDNGDGTYTIYDNGDKLEKNLELSNGSDTAEIHTSCSQDILGVTFEGGIVVVGYTDMEGSVVGVNGEFCNPAPEKSQVKLNSVSNSLQVQVSPNPSQNTFRIKMDNAVPNKNYKLQLLDISGKLLLSEEHNPNEEFSFGSDLKTGMYFLNIIQGDQKQTIKLLKK</sequence>
<dbReference type="Pfam" id="PF18962">
    <property type="entry name" value="Por_Secre_tail"/>
    <property type="match status" value="1"/>
</dbReference>
<gene>
    <name evidence="5" type="ORF">ACFSSB_08010</name>
</gene>
<dbReference type="InterPro" id="IPR055890">
    <property type="entry name" value="DUF7467"/>
</dbReference>
<keyword evidence="6" id="KW-1185">Reference proteome</keyword>
<feature type="signal peptide" evidence="2">
    <location>
        <begin position="1"/>
        <end position="17"/>
    </location>
</feature>
<protein>
    <submittedName>
        <fullName evidence="5">T9SS type A sorting domain-containing protein</fullName>
    </submittedName>
</protein>
<comment type="caution">
    <text evidence="5">The sequence shown here is derived from an EMBL/GenBank/DDBJ whole genome shotgun (WGS) entry which is preliminary data.</text>
</comment>
<dbReference type="RefSeq" id="WP_379902961.1">
    <property type="nucleotide sequence ID" value="NZ_JBHULM010000011.1"/>
</dbReference>
<dbReference type="Pfam" id="PF24269">
    <property type="entry name" value="DUF7467"/>
    <property type="match status" value="1"/>
</dbReference>